<gene>
    <name evidence="1" type="ORF">FBU59_000743</name>
</gene>
<dbReference type="Proteomes" id="UP001150603">
    <property type="component" value="Unassembled WGS sequence"/>
</dbReference>
<evidence type="ECO:0000313" key="1">
    <source>
        <dbReference type="EMBL" id="KAJ1950302.1"/>
    </source>
</evidence>
<protein>
    <submittedName>
        <fullName evidence="1">Uncharacterized protein</fullName>
    </submittedName>
</protein>
<name>A0ACC1JG17_9FUNG</name>
<dbReference type="EMBL" id="JANBPW010000236">
    <property type="protein sequence ID" value="KAJ1950302.1"/>
    <property type="molecule type" value="Genomic_DNA"/>
</dbReference>
<reference evidence="1" key="1">
    <citation type="submission" date="2022-07" db="EMBL/GenBank/DDBJ databases">
        <title>Phylogenomic reconstructions and comparative analyses of Kickxellomycotina fungi.</title>
        <authorList>
            <person name="Reynolds N.K."/>
            <person name="Stajich J.E."/>
            <person name="Barry K."/>
            <person name="Grigoriev I.V."/>
            <person name="Crous P."/>
            <person name="Smith M.E."/>
        </authorList>
    </citation>
    <scope>NUCLEOTIDE SEQUENCE</scope>
    <source>
        <strain evidence="1">NRRL 5244</strain>
    </source>
</reference>
<comment type="caution">
    <text evidence="1">The sequence shown here is derived from an EMBL/GenBank/DDBJ whole genome shotgun (WGS) entry which is preliminary data.</text>
</comment>
<evidence type="ECO:0000313" key="2">
    <source>
        <dbReference type="Proteomes" id="UP001150603"/>
    </source>
</evidence>
<sequence>MLESGAISETVLCNRAIEAMPKNDKNFLFMEFRNKALTWPALKRSISKLLSLDDNKQDQLLRAIERQLEQPFDRQSPTAELYRMRTMLDLADTLPVAEKRRYLVKRLPMDWRKATLQLLKEHRTFENFADALEEQVAETARAEYELGDLLTDKVPNKVTSGHTNIDAAMSEAAPEDDTEVAETTGTGNTVPRTRDTWMHSEPQRRPPAAFYLASDFEENANKEELIETVNDTKIQVPLRLLMGTSSVIRENMLKGNMRKRRERDPAEIVAELQHADKTKLRFIQDLQPLNQVTIRNAGKPPIGDEIAEDVSGRALLTTFDLKSKC</sequence>
<organism evidence="1 2">
    <name type="scientific">Linderina macrospora</name>
    <dbReference type="NCBI Taxonomy" id="4868"/>
    <lineage>
        <taxon>Eukaryota</taxon>
        <taxon>Fungi</taxon>
        <taxon>Fungi incertae sedis</taxon>
        <taxon>Zoopagomycota</taxon>
        <taxon>Kickxellomycotina</taxon>
        <taxon>Kickxellomycetes</taxon>
        <taxon>Kickxellales</taxon>
        <taxon>Kickxellaceae</taxon>
        <taxon>Linderina</taxon>
    </lineage>
</organism>
<keyword evidence="2" id="KW-1185">Reference proteome</keyword>
<proteinExistence type="predicted"/>
<accession>A0ACC1JG17</accession>